<accession>A0A1I7UT72</accession>
<dbReference type="PANTHER" id="PTHR21503">
    <property type="entry name" value="F-BOX-CONTAINING HYPOTHETICAL PROTEIN C.ELEGANS"/>
    <property type="match status" value="1"/>
</dbReference>
<dbReference type="InterPro" id="IPR001810">
    <property type="entry name" value="F-box_dom"/>
</dbReference>
<name>A0A1I7UT72_9PELO</name>
<dbReference type="eggNOG" id="ENOG502TKI5">
    <property type="taxonomic scope" value="Eukaryota"/>
</dbReference>
<sequence length="316" mass="37297">MSFPLLRLPELVLGEILKNYDPKEKLFLVQTSQRARRLISKHTKLHTVKIRIVDSYVEISSHHELFFRILIETVKDHFFRSLQVHSSWRFNTVVPVRYQGYTLVSLWKRDDTSFQEILDLLNEVFRIKEVSFEIVQVPSNWIVPVLEHVNAKNLKIGSVELPTSKENEEMAERLLMASRGASCLKIKGFNFPTIHFNHFHLFRMDYLMFRDASFMTVENIVDLRNCKRVFLDNVLCKEVDMNKILREYMKNPGNLQELRMTYYGSTELEEVVKDLNIVEIEVIEGRYPKYWLITDNGIRFSVTKGSSRTVVMIRDT</sequence>
<proteinExistence type="predicted"/>
<dbReference type="PROSITE" id="PS50181">
    <property type="entry name" value="FBOX"/>
    <property type="match status" value="1"/>
</dbReference>
<reference evidence="3" key="1">
    <citation type="submission" date="2016-11" db="UniProtKB">
        <authorList>
            <consortium name="WormBaseParasite"/>
        </authorList>
    </citation>
    <scope>IDENTIFICATION</scope>
</reference>
<dbReference type="Proteomes" id="UP000095282">
    <property type="component" value="Unplaced"/>
</dbReference>
<protein>
    <submittedName>
        <fullName evidence="3">F-box domain-containing protein</fullName>
    </submittedName>
</protein>
<dbReference type="Pfam" id="PF00646">
    <property type="entry name" value="F-box"/>
    <property type="match status" value="1"/>
</dbReference>
<evidence type="ECO:0000259" key="1">
    <source>
        <dbReference type="PROSITE" id="PS50181"/>
    </source>
</evidence>
<feature type="domain" description="F-box" evidence="1">
    <location>
        <begin position="2"/>
        <end position="48"/>
    </location>
</feature>
<organism evidence="2 3">
    <name type="scientific">Caenorhabditis tropicalis</name>
    <dbReference type="NCBI Taxonomy" id="1561998"/>
    <lineage>
        <taxon>Eukaryota</taxon>
        <taxon>Metazoa</taxon>
        <taxon>Ecdysozoa</taxon>
        <taxon>Nematoda</taxon>
        <taxon>Chromadorea</taxon>
        <taxon>Rhabditida</taxon>
        <taxon>Rhabditina</taxon>
        <taxon>Rhabditomorpha</taxon>
        <taxon>Rhabditoidea</taxon>
        <taxon>Rhabditidae</taxon>
        <taxon>Peloderinae</taxon>
        <taxon>Caenorhabditis</taxon>
    </lineage>
</organism>
<evidence type="ECO:0000313" key="3">
    <source>
        <dbReference type="WBParaSite" id="Csp11.Scaffold630.g19103.t1"/>
    </source>
</evidence>
<dbReference type="PANTHER" id="PTHR21503:SF8">
    <property type="entry name" value="F-BOX ASSOCIATED DOMAIN-CONTAINING PROTEIN-RELATED"/>
    <property type="match status" value="1"/>
</dbReference>
<dbReference type="WBParaSite" id="Csp11.Scaffold630.g19103.t1">
    <property type="protein sequence ID" value="Csp11.Scaffold630.g19103.t1"/>
    <property type="gene ID" value="Csp11.Scaffold630.g19103"/>
</dbReference>
<keyword evidence="2" id="KW-1185">Reference proteome</keyword>
<dbReference type="AlphaFoldDB" id="A0A1I7UT72"/>
<evidence type="ECO:0000313" key="2">
    <source>
        <dbReference type="Proteomes" id="UP000095282"/>
    </source>
</evidence>